<evidence type="ECO:0000256" key="2">
    <source>
        <dbReference type="ARBA" id="ARBA00022833"/>
    </source>
</evidence>
<dbReference type="Proteomes" id="UP000184330">
    <property type="component" value="Unassembled WGS sequence"/>
</dbReference>
<keyword evidence="4" id="KW-0238">DNA-binding</keyword>
<feature type="compositionally biased region" description="Polar residues" evidence="7">
    <location>
        <begin position="68"/>
        <end position="79"/>
    </location>
</feature>
<dbReference type="OrthoDB" id="3598904at2759"/>
<keyword evidence="6" id="KW-0539">Nucleus</keyword>
<keyword evidence="9" id="KW-1185">Reference proteome</keyword>
<gene>
    <name evidence="8" type="ORF">PAC_11790</name>
</gene>
<organism evidence="8 9">
    <name type="scientific">Phialocephala subalpina</name>
    <dbReference type="NCBI Taxonomy" id="576137"/>
    <lineage>
        <taxon>Eukaryota</taxon>
        <taxon>Fungi</taxon>
        <taxon>Dikarya</taxon>
        <taxon>Ascomycota</taxon>
        <taxon>Pezizomycotina</taxon>
        <taxon>Leotiomycetes</taxon>
        <taxon>Helotiales</taxon>
        <taxon>Mollisiaceae</taxon>
        <taxon>Phialocephala</taxon>
        <taxon>Phialocephala fortinii species complex</taxon>
    </lineage>
</organism>
<dbReference type="GO" id="GO:0046872">
    <property type="term" value="F:metal ion binding"/>
    <property type="evidence" value="ECO:0007669"/>
    <property type="project" value="UniProtKB-KW"/>
</dbReference>
<reference evidence="8 9" key="1">
    <citation type="submission" date="2016-03" db="EMBL/GenBank/DDBJ databases">
        <authorList>
            <person name="Ploux O."/>
        </authorList>
    </citation>
    <scope>NUCLEOTIDE SEQUENCE [LARGE SCALE GENOMIC DNA]</scope>
    <source>
        <strain evidence="8 9">UAMH 11012</strain>
    </source>
</reference>
<keyword evidence="5" id="KW-0804">Transcription</keyword>
<dbReference type="AlphaFoldDB" id="A0A1L7XA33"/>
<dbReference type="EMBL" id="FJOG01000019">
    <property type="protein sequence ID" value="CZR61893.1"/>
    <property type="molecule type" value="Genomic_DNA"/>
</dbReference>
<keyword evidence="1" id="KW-0479">Metal-binding</keyword>
<protein>
    <submittedName>
        <fullName evidence="8">Uncharacterized protein</fullName>
    </submittedName>
</protein>
<evidence type="ECO:0000313" key="8">
    <source>
        <dbReference type="EMBL" id="CZR61893.1"/>
    </source>
</evidence>
<keyword evidence="2" id="KW-0862">Zinc</keyword>
<dbReference type="GO" id="GO:0003677">
    <property type="term" value="F:DNA binding"/>
    <property type="evidence" value="ECO:0007669"/>
    <property type="project" value="UniProtKB-KW"/>
</dbReference>
<evidence type="ECO:0000256" key="6">
    <source>
        <dbReference type="ARBA" id="ARBA00023242"/>
    </source>
</evidence>
<feature type="region of interest" description="Disordered" evidence="7">
    <location>
        <begin position="221"/>
        <end position="247"/>
    </location>
</feature>
<evidence type="ECO:0000256" key="1">
    <source>
        <dbReference type="ARBA" id="ARBA00022723"/>
    </source>
</evidence>
<keyword evidence="3" id="KW-0805">Transcription regulation</keyword>
<accession>A0A1L7XA33</accession>
<evidence type="ECO:0000313" key="9">
    <source>
        <dbReference type="Proteomes" id="UP000184330"/>
    </source>
</evidence>
<evidence type="ECO:0000256" key="3">
    <source>
        <dbReference type="ARBA" id="ARBA00023015"/>
    </source>
</evidence>
<sequence>MRRGEAVLPEIMLGKRRLTYLASGIKAGFNYGYPTGLPPTTNAHEQKTKLLALAPKPATRPCPAPDPQSRTSPLRSLNSLPPFISRRHKRLATCNSSTSEQEESVRLSVTALGALQHSIDLTGKQNDRYLATFAPLDEHHRFAVEQYSKAIKVMRHAIWLQKHSLRTTLLNCLLAICFETMHGNDQSAIAQMDVGIRLLEDYISSNRKSFSKKDLAATNSNLRNTAKDPISPLFALESPAPHEVEDE</sequence>
<dbReference type="PANTHER" id="PTHR36206:SF4">
    <property type="entry name" value="HYPOTHETICAL CONSERVED PROTEIN (EUROFUNG)-RELATED"/>
    <property type="match status" value="1"/>
</dbReference>
<evidence type="ECO:0000256" key="5">
    <source>
        <dbReference type="ARBA" id="ARBA00023163"/>
    </source>
</evidence>
<feature type="region of interest" description="Disordered" evidence="7">
    <location>
        <begin position="56"/>
        <end position="80"/>
    </location>
</feature>
<dbReference type="PANTHER" id="PTHR36206">
    <property type="entry name" value="ASPERCRYPTIN BIOSYNTHESIS CLUSTER-SPECIFIC TRANSCRIPTION REGULATOR ATNN-RELATED"/>
    <property type="match status" value="1"/>
</dbReference>
<evidence type="ECO:0000256" key="7">
    <source>
        <dbReference type="SAM" id="MobiDB-lite"/>
    </source>
</evidence>
<dbReference type="InterPro" id="IPR052360">
    <property type="entry name" value="Transcr_Regulatory_Proteins"/>
</dbReference>
<proteinExistence type="predicted"/>
<name>A0A1L7XA33_9HELO</name>
<evidence type="ECO:0000256" key="4">
    <source>
        <dbReference type="ARBA" id="ARBA00023125"/>
    </source>
</evidence>